<organism evidence="1 2">
    <name type="scientific">Linum trigynum</name>
    <dbReference type="NCBI Taxonomy" id="586398"/>
    <lineage>
        <taxon>Eukaryota</taxon>
        <taxon>Viridiplantae</taxon>
        <taxon>Streptophyta</taxon>
        <taxon>Embryophyta</taxon>
        <taxon>Tracheophyta</taxon>
        <taxon>Spermatophyta</taxon>
        <taxon>Magnoliopsida</taxon>
        <taxon>eudicotyledons</taxon>
        <taxon>Gunneridae</taxon>
        <taxon>Pentapetalae</taxon>
        <taxon>rosids</taxon>
        <taxon>fabids</taxon>
        <taxon>Malpighiales</taxon>
        <taxon>Linaceae</taxon>
        <taxon>Linum</taxon>
    </lineage>
</organism>
<accession>A0AAV2GA53</accession>
<proteinExistence type="predicted"/>
<dbReference type="AlphaFoldDB" id="A0AAV2GA53"/>
<dbReference type="Proteomes" id="UP001497516">
    <property type="component" value="Chromosome 8"/>
</dbReference>
<keyword evidence="2" id="KW-1185">Reference proteome</keyword>
<protein>
    <submittedName>
        <fullName evidence="1">Uncharacterized protein</fullName>
    </submittedName>
</protein>
<name>A0AAV2GA53_9ROSI</name>
<gene>
    <name evidence="1" type="ORF">LTRI10_LOCUS46128</name>
</gene>
<evidence type="ECO:0000313" key="1">
    <source>
        <dbReference type="EMBL" id="CAL1406400.1"/>
    </source>
</evidence>
<dbReference type="EMBL" id="OZ034821">
    <property type="protein sequence ID" value="CAL1406400.1"/>
    <property type="molecule type" value="Genomic_DNA"/>
</dbReference>
<reference evidence="1 2" key="1">
    <citation type="submission" date="2024-04" db="EMBL/GenBank/DDBJ databases">
        <authorList>
            <person name="Fracassetti M."/>
        </authorList>
    </citation>
    <scope>NUCLEOTIDE SEQUENCE [LARGE SCALE GENOMIC DNA]</scope>
</reference>
<sequence length="104" mass="12274">MYAPRTKSFYESEAKKSNNRSWDVKKLKASEVKLEWRLIHHVFARSVGGENRSKGNLTARDVNFFHSNHLPQYLHLGLAILYIFKCYETDHRSLPFMKEFLSIV</sequence>
<evidence type="ECO:0000313" key="2">
    <source>
        <dbReference type="Proteomes" id="UP001497516"/>
    </source>
</evidence>